<feature type="transmembrane region" description="Helical" evidence="6">
    <location>
        <begin position="98"/>
        <end position="117"/>
    </location>
</feature>
<reference evidence="8 9" key="1">
    <citation type="submission" date="2020-08" db="EMBL/GenBank/DDBJ databases">
        <title>Genomic Encyclopedia of Type Strains, Phase IV (KMG-IV): sequencing the most valuable type-strain genomes for metagenomic binning, comparative biology and taxonomic classification.</title>
        <authorList>
            <person name="Goeker M."/>
        </authorList>
    </citation>
    <scope>NUCLEOTIDE SEQUENCE [LARGE SCALE GENOMIC DNA]</scope>
    <source>
        <strain evidence="8 9">DSM 101015</strain>
    </source>
</reference>
<dbReference type="RefSeq" id="WP_025056808.1">
    <property type="nucleotide sequence ID" value="NZ_JACIFU010000002.1"/>
</dbReference>
<evidence type="ECO:0000256" key="6">
    <source>
        <dbReference type="SAM" id="Phobius"/>
    </source>
</evidence>
<feature type="domain" description="EamA" evidence="7">
    <location>
        <begin position="151"/>
        <end position="287"/>
    </location>
</feature>
<dbReference type="EMBL" id="JACIFU010000002">
    <property type="protein sequence ID" value="MBB4174389.1"/>
    <property type="molecule type" value="Genomic_DNA"/>
</dbReference>
<proteinExistence type="inferred from homology"/>
<keyword evidence="4 6" id="KW-1133">Transmembrane helix</keyword>
<dbReference type="InterPro" id="IPR000620">
    <property type="entry name" value="EamA_dom"/>
</dbReference>
<evidence type="ECO:0000313" key="8">
    <source>
        <dbReference type="EMBL" id="MBB4174389.1"/>
    </source>
</evidence>
<protein>
    <submittedName>
        <fullName evidence="8">Drug/metabolite transporter (DMT)-like permease</fullName>
    </submittedName>
</protein>
<dbReference type="Proteomes" id="UP000565745">
    <property type="component" value="Unassembled WGS sequence"/>
</dbReference>
<name>A0A7W6M8L1_9RHOB</name>
<evidence type="ECO:0000256" key="1">
    <source>
        <dbReference type="ARBA" id="ARBA00004141"/>
    </source>
</evidence>
<feature type="transmembrane region" description="Helical" evidence="6">
    <location>
        <begin position="71"/>
        <end position="92"/>
    </location>
</feature>
<sequence length="308" mass="33129">MTQDRPLLGITLMLGFCLLAPLGDAVAKLLGTSVGIAQVVFIRFGIQALLLLPLVWLSARSWQMSGRVLRLAFLRTILHIIGIAAMFSALSYLPLADAVAIAFVMPFFMLILGKYVLKEEVGPRRLAACVIGFIGTLLVIQPSFVSVGWPALLPVFVALNFSFFMLVTRQIAKETDPIGLQAVSGVIAVAIILPLLIFGSLLEFAPLEVTLPVGIQWTYLLGLGIIGTMAHLLMTWSLRYAPSATLAPMQYLEIPFATVLGLLIFQDFPNGLASVGIAITIASGLYIILRERATAQLLATSAPQPTPA</sequence>
<dbReference type="InterPro" id="IPR037185">
    <property type="entry name" value="EmrE-like"/>
</dbReference>
<feature type="transmembrane region" description="Helical" evidence="6">
    <location>
        <begin position="246"/>
        <end position="265"/>
    </location>
</feature>
<dbReference type="GO" id="GO:0016020">
    <property type="term" value="C:membrane"/>
    <property type="evidence" value="ECO:0007669"/>
    <property type="project" value="UniProtKB-SubCell"/>
</dbReference>
<dbReference type="AlphaFoldDB" id="A0A7W6M8L1"/>
<dbReference type="OrthoDB" id="9815809at2"/>
<organism evidence="8 9">
    <name type="scientific">Sulfitobacter noctilucicola</name>
    <dbReference type="NCBI Taxonomy" id="1342301"/>
    <lineage>
        <taxon>Bacteria</taxon>
        <taxon>Pseudomonadati</taxon>
        <taxon>Pseudomonadota</taxon>
        <taxon>Alphaproteobacteria</taxon>
        <taxon>Rhodobacterales</taxon>
        <taxon>Roseobacteraceae</taxon>
        <taxon>Sulfitobacter</taxon>
    </lineage>
</organism>
<feature type="transmembrane region" description="Helical" evidence="6">
    <location>
        <begin position="214"/>
        <end position="234"/>
    </location>
</feature>
<feature type="transmembrane region" description="Helical" evidence="6">
    <location>
        <begin position="35"/>
        <end position="59"/>
    </location>
</feature>
<evidence type="ECO:0000256" key="3">
    <source>
        <dbReference type="ARBA" id="ARBA00022692"/>
    </source>
</evidence>
<feature type="transmembrane region" description="Helical" evidence="6">
    <location>
        <begin position="151"/>
        <end position="168"/>
    </location>
</feature>
<gene>
    <name evidence="8" type="ORF">GGR93_002162</name>
</gene>
<comment type="subcellular location">
    <subcellularLocation>
        <location evidence="1">Membrane</location>
        <topology evidence="1">Multi-pass membrane protein</topology>
    </subcellularLocation>
</comment>
<evidence type="ECO:0000256" key="2">
    <source>
        <dbReference type="ARBA" id="ARBA00009853"/>
    </source>
</evidence>
<feature type="transmembrane region" description="Helical" evidence="6">
    <location>
        <begin position="271"/>
        <end position="289"/>
    </location>
</feature>
<evidence type="ECO:0000256" key="5">
    <source>
        <dbReference type="ARBA" id="ARBA00023136"/>
    </source>
</evidence>
<dbReference type="PANTHER" id="PTHR22911:SF6">
    <property type="entry name" value="SOLUTE CARRIER FAMILY 35 MEMBER G1"/>
    <property type="match status" value="1"/>
</dbReference>
<feature type="transmembrane region" description="Helical" evidence="6">
    <location>
        <begin position="180"/>
        <end position="202"/>
    </location>
</feature>
<keyword evidence="5 6" id="KW-0472">Membrane</keyword>
<accession>A0A7W6M8L1</accession>
<keyword evidence="9" id="KW-1185">Reference proteome</keyword>
<dbReference type="SUPFAM" id="SSF103481">
    <property type="entry name" value="Multidrug resistance efflux transporter EmrE"/>
    <property type="match status" value="2"/>
</dbReference>
<comment type="similarity">
    <text evidence="2">Belongs to the drug/metabolite transporter (DMT) superfamily. 10 TMS drug/metabolite exporter (DME) (TC 2.A.7.3) family.</text>
</comment>
<feature type="domain" description="EamA" evidence="7">
    <location>
        <begin position="8"/>
        <end position="140"/>
    </location>
</feature>
<evidence type="ECO:0000313" key="9">
    <source>
        <dbReference type="Proteomes" id="UP000565745"/>
    </source>
</evidence>
<evidence type="ECO:0000259" key="7">
    <source>
        <dbReference type="Pfam" id="PF00892"/>
    </source>
</evidence>
<dbReference type="PANTHER" id="PTHR22911">
    <property type="entry name" value="ACYL-MALONYL CONDENSING ENZYME-RELATED"/>
    <property type="match status" value="1"/>
</dbReference>
<evidence type="ECO:0000256" key="4">
    <source>
        <dbReference type="ARBA" id="ARBA00022989"/>
    </source>
</evidence>
<dbReference type="Pfam" id="PF00892">
    <property type="entry name" value="EamA"/>
    <property type="match status" value="2"/>
</dbReference>
<feature type="transmembrane region" description="Helical" evidence="6">
    <location>
        <begin position="126"/>
        <end position="145"/>
    </location>
</feature>
<keyword evidence="3 6" id="KW-0812">Transmembrane</keyword>
<comment type="caution">
    <text evidence="8">The sequence shown here is derived from an EMBL/GenBank/DDBJ whole genome shotgun (WGS) entry which is preliminary data.</text>
</comment>